<dbReference type="RefSeq" id="WP_271418584.1">
    <property type="nucleotide sequence ID" value="NZ_CP115668.1"/>
</dbReference>
<sequence length="167" mass="17841">MATTRRATAPDLPFMVHVLRYAIGGVAGPLSVEDCRTNPAIAHYIDGWTPDQIGMICLVDDSPVGAAWLRNLPADDPGYGFVAPGIPELMIAVSAQQRGQGHGGFLLASLLDECTRHDVRSVSLSVEAENEPAVAMFRRAGFVDVSSNADRLTMLRVDGNPVVSPSR</sequence>
<dbReference type="InterPro" id="IPR050832">
    <property type="entry name" value="Bact_Acetyltransf"/>
</dbReference>
<evidence type="ECO:0000313" key="4">
    <source>
        <dbReference type="EMBL" id="WCC80403.1"/>
    </source>
</evidence>
<dbReference type="EMBL" id="CP115668">
    <property type="protein sequence ID" value="WCC80403.1"/>
    <property type="molecule type" value="Genomic_DNA"/>
</dbReference>
<keyword evidence="1" id="KW-0808">Transferase</keyword>
<dbReference type="PANTHER" id="PTHR43877">
    <property type="entry name" value="AMINOALKYLPHOSPHONATE N-ACETYLTRANSFERASE-RELATED-RELATED"/>
    <property type="match status" value="1"/>
</dbReference>
<evidence type="ECO:0000259" key="3">
    <source>
        <dbReference type="PROSITE" id="PS51186"/>
    </source>
</evidence>
<evidence type="ECO:0000256" key="1">
    <source>
        <dbReference type="ARBA" id="ARBA00022679"/>
    </source>
</evidence>
<proteinExistence type="predicted"/>
<dbReference type="Proteomes" id="UP001212097">
    <property type="component" value="Chromosome"/>
</dbReference>
<dbReference type="Gene3D" id="3.40.630.30">
    <property type="match status" value="1"/>
</dbReference>
<dbReference type="Pfam" id="PF00583">
    <property type="entry name" value="Acetyltransf_1"/>
    <property type="match status" value="1"/>
</dbReference>
<dbReference type="InterPro" id="IPR016181">
    <property type="entry name" value="Acyl_CoA_acyltransferase"/>
</dbReference>
<keyword evidence="2" id="KW-0012">Acyltransferase</keyword>
<evidence type="ECO:0000256" key="2">
    <source>
        <dbReference type="ARBA" id="ARBA00023315"/>
    </source>
</evidence>
<feature type="domain" description="N-acetyltransferase" evidence="3">
    <location>
        <begin position="2"/>
        <end position="167"/>
    </location>
</feature>
<evidence type="ECO:0000313" key="5">
    <source>
        <dbReference type="Proteomes" id="UP001212097"/>
    </source>
</evidence>
<dbReference type="SUPFAM" id="SSF55729">
    <property type="entry name" value="Acyl-CoA N-acyltransferases (Nat)"/>
    <property type="match status" value="1"/>
</dbReference>
<organism evidence="4 5">
    <name type="scientific">Cutibacterium equinum</name>
    <dbReference type="NCBI Taxonomy" id="3016342"/>
    <lineage>
        <taxon>Bacteria</taxon>
        <taxon>Bacillati</taxon>
        <taxon>Actinomycetota</taxon>
        <taxon>Actinomycetes</taxon>
        <taxon>Propionibacteriales</taxon>
        <taxon>Propionibacteriaceae</taxon>
        <taxon>Cutibacterium</taxon>
    </lineage>
</organism>
<dbReference type="PROSITE" id="PS51186">
    <property type="entry name" value="GNAT"/>
    <property type="match status" value="1"/>
</dbReference>
<dbReference type="CDD" id="cd04301">
    <property type="entry name" value="NAT_SF"/>
    <property type="match status" value="1"/>
</dbReference>
<reference evidence="4 5" key="1">
    <citation type="submission" date="2023-06" db="EMBL/GenBank/DDBJ databases">
        <title>The Gram-positive Non-spore-bearing Anaerobic Bacilli of Human Feces.</title>
        <authorList>
            <person name="Eggerth A.H."/>
        </authorList>
    </citation>
    <scope>NUCLEOTIDE SEQUENCE [LARGE SCALE GENOMIC DNA]</scope>
    <source>
        <strain evidence="4 5">CBA3108</strain>
    </source>
</reference>
<gene>
    <name evidence="4" type="ORF">O6R08_02445</name>
</gene>
<name>A0ABY7R1A6_9ACTN</name>
<keyword evidence="5" id="KW-1185">Reference proteome</keyword>
<dbReference type="InterPro" id="IPR000182">
    <property type="entry name" value="GNAT_dom"/>
</dbReference>
<accession>A0ABY7R1A6</accession>
<protein>
    <submittedName>
        <fullName evidence="4">GNAT family N-acetyltransferase</fullName>
    </submittedName>
</protein>